<name>A0A4U3AST9_9BACI</name>
<dbReference type="EMBL" id="SZON01001531">
    <property type="protein sequence ID" value="TKI90740.1"/>
    <property type="molecule type" value="Genomic_DNA"/>
</dbReference>
<evidence type="ECO:0000313" key="1">
    <source>
        <dbReference type="EMBL" id="TKI90740.1"/>
    </source>
</evidence>
<organism evidence="1 2">
    <name type="scientific">Bacillus wiedmannii</name>
    <dbReference type="NCBI Taxonomy" id="1890302"/>
    <lineage>
        <taxon>Bacteria</taxon>
        <taxon>Bacillati</taxon>
        <taxon>Bacillota</taxon>
        <taxon>Bacilli</taxon>
        <taxon>Bacillales</taxon>
        <taxon>Bacillaceae</taxon>
        <taxon>Bacillus</taxon>
        <taxon>Bacillus cereus group</taxon>
    </lineage>
</organism>
<comment type="caution">
    <text evidence="1">The sequence shown here is derived from an EMBL/GenBank/DDBJ whole genome shotgun (WGS) entry which is preliminary data.</text>
</comment>
<dbReference type="AlphaFoldDB" id="A0A4U3AST9"/>
<accession>A0A4U3AST9</accession>
<evidence type="ECO:0008006" key="3">
    <source>
        <dbReference type="Google" id="ProtNLM"/>
    </source>
</evidence>
<protein>
    <recommendedName>
        <fullName evidence="3">Ricin B lectin domain-containing protein</fullName>
    </recommendedName>
</protein>
<proteinExistence type="predicted"/>
<dbReference type="Proteomes" id="UP000305222">
    <property type="component" value="Unassembled WGS sequence"/>
</dbReference>
<feature type="non-terminal residue" evidence="1">
    <location>
        <position position="147"/>
    </location>
</feature>
<sequence>MYNSNYPSYNTYDQYTSNHPSYNTYDQYNPNHSSYNTYDQYNEYRVDRDVRLQSLAQSGSHGGEYLDIDGNTGDVVLSSGGSGTNWRLTELQQGFINLQNLGISRFKNYFLGVNPNNGRVKLLNYISNETRWIPHNISQNQIRLENG</sequence>
<evidence type="ECO:0000313" key="2">
    <source>
        <dbReference type="Proteomes" id="UP000305222"/>
    </source>
</evidence>
<reference evidence="1 2" key="1">
    <citation type="journal article" date="2019" name="Environ. Microbiol.">
        <title>An active ?-lactamase is a part of an orchestrated cell wall stress resistance network of Bacillus subtilis and related rhizosphere species.</title>
        <authorList>
            <person name="Bucher T."/>
            <person name="Keren-Paz A."/>
            <person name="Hausser J."/>
            <person name="Olender T."/>
            <person name="Cytryn E."/>
            <person name="Kolodkin-Gal I."/>
        </authorList>
    </citation>
    <scope>NUCLEOTIDE SEQUENCE [LARGE SCALE GENOMIC DNA]</scope>
    <source>
        <strain evidence="1 2">I5</strain>
    </source>
</reference>
<gene>
    <name evidence="1" type="ORF">FC699_23460</name>
</gene>